<gene>
    <name evidence="5" type="ORF">FMM05_01600</name>
</gene>
<sequence length="296" mass="31382">MKTIKILAYTLALTSGLVITSCGSDDEGGTAALPPIGGYNTADEVGAADLIAYWSFDTDGKESISGTTPNGNSNVTFVDAVKGNGANFNAGFLKYPAIANLSNSLSSFSISTWAKVTNNGASGSVFLSLARPNEWAGNINFLSETGWAQATSDSITVKGQIVSNNTLGWQDSRNTIKSNAEELADGHVPFPNKVGGQWMHAVLTWDGPTRMLKVYVNGEKISNPKWELRGAADSPGLEFTTPTYPVIGAFATTANGTATDAWDKPLTGQLDEMRVWKKALNGADINSLYELEKAGR</sequence>
<feature type="domain" description="LamG-like jellyroll fold" evidence="4">
    <location>
        <begin position="106"/>
        <end position="283"/>
    </location>
</feature>
<dbReference type="SUPFAM" id="SSF49899">
    <property type="entry name" value="Concanavalin A-like lectins/glucanases"/>
    <property type="match status" value="1"/>
</dbReference>
<evidence type="ECO:0000256" key="2">
    <source>
        <dbReference type="ARBA" id="ARBA00023157"/>
    </source>
</evidence>
<dbReference type="InterPro" id="IPR013320">
    <property type="entry name" value="ConA-like_dom_sf"/>
</dbReference>
<comment type="caution">
    <text evidence="5">The sequence shown here is derived from an EMBL/GenBank/DDBJ whole genome shotgun (WGS) entry which is preliminary data.</text>
</comment>
<reference evidence="5 6" key="1">
    <citation type="submission" date="2019-07" db="EMBL/GenBank/DDBJ databases">
        <title>Flavobacterium sp. nov., isolated from glacier ice.</title>
        <authorList>
            <person name="Liu Q."/>
            <person name="Xin Y.-H."/>
        </authorList>
    </citation>
    <scope>NUCLEOTIDE SEQUENCE [LARGE SCALE GENOMIC DNA]</scope>
    <source>
        <strain evidence="5 6">ZT4R6</strain>
    </source>
</reference>
<evidence type="ECO:0000256" key="1">
    <source>
        <dbReference type="ARBA" id="ARBA00022729"/>
    </source>
</evidence>
<evidence type="ECO:0000313" key="6">
    <source>
        <dbReference type="Proteomes" id="UP000320643"/>
    </source>
</evidence>
<dbReference type="GO" id="GO:0005975">
    <property type="term" value="P:carbohydrate metabolic process"/>
    <property type="evidence" value="ECO:0007669"/>
    <property type="project" value="UniProtKB-ARBA"/>
</dbReference>
<feature type="signal peptide" evidence="3">
    <location>
        <begin position="1"/>
        <end position="20"/>
    </location>
</feature>
<feature type="chain" id="PRO_5022086361" description="LamG-like jellyroll fold domain-containing protein" evidence="3">
    <location>
        <begin position="21"/>
        <end position="296"/>
    </location>
</feature>
<keyword evidence="2" id="KW-1015">Disulfide bond</keyword>
<dbReference type="OrthoDB" id="9814380at2"/>
<keyword evidence="6" id="KW-1185">Reference proteome</keyword>
<dbReference type="EMBL" id="VJVZ01000001">
    <property type="protein sequence ID" value="TRW27361.1"/>
    <property type="molecule type" value="Genomic_DNA"/>
</dbReference>
<dbReference type="InterPro" id="IPR006558">
    <property type="entry name" value="LamG-like"/>
</dbReference>
<dbReference type="PROSITE" id="PS51257">
    <property type="entry name" value="PROKAR_LIPOPROTEIN"/>
    <property type="match status" value="1"/>
</dbReference>
<evidence type="ECO:0000313" key="5">
    <source>
        <dbReference type="EMBL" id="TRW27361.1"/>
    </source>
</evidence>
<evidence type="ECO:0000256" key="3">
    <source>
        <dbReference type="SAM" id="SignalP"/>
    </source>
</evidence>
<dbReference type="AlphaFoldDB" id="A0A552VA57"/>
<dbReference type="SMART" id="SM00560">
    <property type="entry name" value="LamGL"/>
    <property type="match status" value="1"/>
</dbReference>
<dbReference type="Gene3D" id="2.60.120.200">
    <property type="match status" value="1"/>
</dbReference>
<protein>
    <recommendedName>
        <fullName evidence="4">LamG-like jellyroll fold domain-containing protein</fullName>
    </recommendedName>
</protein>
<keyword evidence="1 3" id="KW-0732">Signal</keyword>
<dbReference type="GO" id="GO:0004553">
    <property type="term" value="F:hydrolase activity, hydrolyzing O-glycosyl compounds"/>
    <property type="evidence" value="ECO:0007669"/>
    <property type="project" value="UniProtKB-ARBA"/>
</dbReference>
<accession>A0A552VA57</accession>
<organism evidence="5 6">
    <name type="scientific">Flavobacterium zepuense</name>
    <dbReference type="NCBI Taxonomy" id="2593302"/>
    <lineage>
        <taxon>Bacteria</taxon>
        <taxon>Pseudomonadati</taxon>
        <taxon>Bacteroidota</taxon>
        <taxon>Flavobacteriia</taxon>
        <taxon>Flavobacteriales</taxon>
        <taxon>Flavobacteriaceae</taxon>
        <taxon>Flavobacterium</taxon>
    </lineage>
</organism>
<evidence type="ECO:0000259" key="4">
    <source>
        <dbReference type="SMART" id="SM00560"/>
    </source>
</evidence>
<name>A0A552VA57_9FLAO</name>
<dbReference type="Pfam" id="PF13385">
    <property type="entry name" value="Laminin_G_3"/>
    <property type="match status" value="1"/>
</dbReference>
<proteinExistence type="predicted"/>
<dbReference type="Proteomes" id="UP000320643">
    <property type="component" value="Unassembled WGS sequence"/>
</dbReference>
<dbReference type="RefSeq" id="WP_143371587.1">
    <property type="nucleotide sequence ID" value="NZ_VJVZ01000001.1"/>
</dbReference>